<sequence length="789" mass="84406">MDPQTPAPKFVRWAFDVASPSGHSAAGTPSSPESVSSSIVFVNSQLVAHGFLRSPGIADSIERLDHDDQEAIVKCLLGMLSQRMEDMSRTEDLNTKLRTLSYDHERLNGMHKLAKEQATHAECEAEAAKSKLNATLTQLATLQASQKQTTALLSKSQSALRDTRIAAQNEIKRKEKEVERVMERWGKISNDQAKVNGVSSGLTCANLITDPAIVGPRANPALEASLAHLESERSQLTQENDMFRQILLSLANGLQSTHYALTSAGADSSSYIPEPAPITQTALFTPSITQSLADPETHALNAHKKLKELLIGVREWAEKENQAQNNNAKGKGKAVEGQEESEKKSGADEVVIERLRDEIKTLKTELEESKAAAILQSQNLIDQFANDTRFIRGSAEAGGSTDPDDMDAVSPGEIENLTAQIAEQQRVLDSERARFTEATIKLGRERAEIEAERLKFSEEKRAWALEKMLASMPETPQPETDHPAPSPRTKGEKPRKSGSGKTPRKSKIHPLKTRARASRKSDIATVEEEEEEEIIVPVSGSKLFQPSRIGTGSSIFPSVSAASSSLSVPLTVPVPAPVKSSASSISSNPFDQLLARSAEAAQSMPVIIPPPTAGSAPVSSTTPTITPPPTLAPPKVDPAPPKPIPKTPQPPSRTQQFMKKNSYAPAVPSPLSRILNIAGSPVDPDSSSESIEEQAAPPPPPPPTALPVRRPTTSRDNVSKAAATKSSATGHGSRVVGGTIRSSSSITAKQQAAGTSKIKAKPKPTRVPVGGPGKATSTIPGARVTRRSK</sequence>
<evidence type="ECO:0000256" key="6">
    <source>
        <dbReference type="ARBA" id="ARBA00022949"/>
    </source>
</evidence>
<dbReference type="STRING" id="930990.A0A067MV83"/>
<keyword evidence="8" id="KW-0206">Cytoskeleton</keyword>
<evidence type="ECO:0000256" key="9">
    <source>
        <dbReference type="SAM" id="Coils"/>
    </source>
</evidence>
<protein>
    <recommendedName>
        <fullName evidence="13">Afadin and alpha-actinin-binding-domain-containing protein</fullName>
    </recommendedName>
</protein>
<keyword evidence="5" id="KW-0130">Cell adhesion</keyword>
<dbReference type="Proteomes" id="UP000027195">
    <property type="component" value="Unassembled WGS sequence"/>
</dbReference>
<evidence type="ECO:0000256" key="5">
    <source>
        <dbReference type="ARBA" id="ARBA00022889"/>
    </source>
</evidence>
<dbReference type="EMBL" id="KL198019">
    <property type="protein sequence ID" value="KDQ19658.1"/>
    <property type="molecule type" value="Genomic_DNA"/>
</dbReference>
<evidence type="ECO:0000256" key="10">
    <source>
        <dbReference type="SAM" id="MobiDB-lite"/>
    </source>
</evidence>
<evidence type="ECO:0000313" key="11">
    <source>
        <dbReference type="EMBL" id="KDQ19658.1"/>
    </source>
</evidence>
<dbReference type="HOGENOM" id="CLU_016779_0_0_1"/>
<evidence type="ECO:0000256" key="2">
    <source>
        <dbReference type="ARBA" id="ARBA00004300"/>
    </source>
</evidence>
<dbReference type="Pfam" id="PF11559">
    <property type="entry name" value="ADIP"/>
    <property type="match status" value="1"/>
</dbReference>
<dbReference type="OrthoDB" id="312015at2759"/>
<accession>A0A067MV83</accession>
<evidence type="ECO:0000256" key="3">
    <source>
        <dbReference type="ARBA" id="ARBA00009291"/>
    </source>
</evidence>
<dbReference type="AlphaFoldDB" id="A0A067MV83"/>
<evidence type="ECO:0000256" key="1">
    <source>
        <dbReference type="ARBA" id="ARBA00004282"/>
    </source>
</evidence>
<feature type="compositionally biased region" description="Pro residues" evidence="10">
    <location>
        <begin position="625"/>
        <end position="651"/>
    </location>
</feature>
<evidence type="ECO:0000256" key="7">
    <source>
        <dbReference type="ARBA" id="ARBA00023054"/>
    </source>
</evidence>
<keyword evidence="12" id="KW-1185">Reference proteome</keyword>
<evidence type="ECO:0000256" key="4">
    <source>
        <dbReference type="ARBA" id="ARBA00022490"/>
    </source>
</evidence>
<feature type="compositionally biased region" description="Pro residues" evidence="10">
    <location>
        <begin position="696"/>
        <end position="705"/>
    </location>
</feature>
<dbReference type="GO" id="GO:0007155">
    <property type="term" value="P:cell adhesion"/>
    <property type="evidence" value="ECO:0007669"/>
    <property type="project" value="UniProtKB-KW"/>
</dbReference>
<organism evidence="11 12">
    <name type="scientific">Botryobasidium botryosum (strain FD-172 SS1)</name>
    <dbReference type="NCBI Taxonomy" id="930990"/>
    <lineage>
        <taxon>Eukaryota</taxon>
        <taxon>Fungi</taxon>
        <taxon>Dikarya</taxon>
        <taxon>Basidiomycota</taxon>
        <taxon>Agaricomycotina</taxon>
        <taxon>Agaricomycetes</taxon>
        <taxon>Cantharellales</taxon>
        <taxon>Botryobasidiaceae</taxon>
        <taxon>Botryobasidium</taxon>
    </lineage>
</organism>
<feature type="region of interest" description="Disordered" evidence="10">
    <location>
        <begin position="605"/>
        <end position="789"/>
    </location>
</feature>
<dbReference type="InParanoid" id="A0A067MV83"/>
<dbReference type="GO" id="GO:0036064">
    <property type="term" value="C:ciliary basal body"/>
    <property type="evidence" value="ECO:0007669"/>
    <property type="project" value="TreeGrafter"/>
</dbReference>
<dbReference type="GO" id="GO:0035735">
    <property type="term" value="P:intraciliary transport involved in cilium assembly"/>
    <property type="evidence" value="ECO:0007669"/>
    <property type="project" value="TreeGrafter"/>
</dbReference>
<feature type="compositionally biased region" description="Basic residues" evidence="10">
    <location>
        <begin position="496"/>
        <end position="518"/>
    </location>
</feature>
<dbReference type="PANTHER" id="PTHR46507">
    <property type="entry name" value="AFADIN- AND ALPHA-ACTININ-BINDING PROTEIN"/>
    <property type="match status" value="1"/>
</dbReference>
<feature type="coiled-coil region" evidence="9">
    <location>
        <begin position="219"/>
        <end position="246"/>
    </location>
</feature>
<dbReference type="InterPro" id="IPR021622">
    <property type="entry name" value="Afadin/alpha-actinin-bd"/>
</dbReference>
<name>A0A067MV83_BOTB1</name>
<feature type="compositionally biased region" description="Low complexity" evidence="10">
    <location>
        <begin position="615"/>
        <end position="624"/>
    </location>
</feature>
<feature type="compositionally biased region" description="Polar residues" evidence="10">
    <location>
        <begin position="740"/>
        <end position="754"/>
    </location>
</feature>
<feature type="compositionally biased region" description="Basic and acidic residues" evidence="10">
    <location>
        <begin position="333"/>
        <end position="349"/>
    </location>
</feature>
<feature type="region of interest" description="Disordered" evidence="10">
    <location>
        <begin position="321"/>
        <end position="349"/>
    </location>
</feature>
<keyword evidence="6" id="KW-0965">Cell junction</keyword>
<feature type="coiled-coil region" evidence="9">
    <location>
        <begin position="157"/>
        <end position="184"/>
    </location>
</feature>
<evidence type="ECO:0000313" key="12">
    <source>
        <dbReference type="Proteomes" id="UP000027195"/>
    </source>
</evidence>
<proteinExistence type="inferred from homology"/>
<feature type="compositionally biased region" description="Low complexity" evidence="10">
    <location>
        <begin position="719"/>
        <end position="729"/>
    </location>
</feature>
<evidence type="ECO:0000256" key="8">
    <source>
        <dbReference type="ARBA" id="ARBA00023212"/>
    </source>
</evidence>
<gene>
    <name evidence="11" type="ORF">BOTBODRAFT_28227</name>
</gene>
<reference evidence="12" key="1">
    <citation type="journal article" date="2014" name="Proc. Natl. Acad. Sci. U.S.A.">
        <title>Extensive sampling of basidiomycete genomes demonstrates inadequacy of the white-rot/brown-rot paradigm for wood decay fungi.</title>
        <authorList>
            <person name="Riley R."/>
            <person name="Salamov A.A."/>
            <person name="Brown D.W."/>
            <person name="Nagy L.G."/>
            <person name="Floudas D."/>
            <person name="Held B.W."/>
            <person name="Levasseur A."/>
            <person name="Lombard V."/>
            <person name="Morin E."/>
            <person name="Otillar R."/>
            <person name="Lindquist E.A."/>
            <person name="Sun H."/>
            <person name="LaButti K.M."/>
            <person name="Schmutz J."/>
            <person name="Jabbour D."/>
            <person name="Luo H."/>
            <person name="Baker S.E."/>
            <person name="Pisabarro A.G."/>
            <person name="Walton J.D."/>
            <person name="Blanchette R.A."/>
            <person name="Henrissat B."/>
            <person name="Martin F."/>
            <person name="Cullen D."/>
            <person name="Hibbett D.S."/>
            <person name="Grigoriev I.V."/>
        </authorList>
    </citation>
    <scope>NUCLEOTIDE SEQUENCE [LARGE SCALE GENOMIC DNA]</scope>
    <source>
        <strain evidence="12">FD-172 SS1</strain>
    </source>
</reference>
<feature type="region of interest" description="Disordered" evidence="10">
    <location>
        <begin position="471"/>
        <end position="531"/>
    </location>
</feature>
<comment type="similarity">
    <text evidence="3">Belongs to the ADIP family.</text>
</comment>
<keyword evidence="4" id="KW-0963">Cytoplasm</keyword>
<dbReference type="PANTHER" id="PTHR46507:SF4">
    <property type="entry name" value="SSX FAMILY MEMBER 2 INTERACTING PROTEIN"/>
    <property type="match status" value="1"/>
</dbReference>
<keyword evidence="7 9" id="KW-0175">Coiled coil</keyword>
<dbReference type="InterPro" id="IPR052300">
    <property type="entry name" value="Adhesion_Centrosome_assoc"/>
</dbReference>
<evidence type="ECO:0008006" key="13">
    <source>
        <dbReference type="Google" id="ProtNLM"/>
    </source>
</evidence>
<comment type="subcellular location">
    <subcellularLocation>
        <location evidence="1">Cell junction</location>
    </subcellularLocation>
    <subcellularLocation>
        <location evidence="2">Cytoplasm</location>
        <location evidence="2">Cytoskeleton</location>
        <location evidence="2">Microtubule organizing center</location>
        <location evidence="2">Centrosome</location>
    </subcellularLocation>
</comment>